<dbReference type="Proteomes" id="UP000050640">
    <property type="component" value="Unplaced"/>
</dbReference>
<accession>A0A0R3RVW6</accession>
<feature type="compositionally biased region" description="Basic and acidic residues" evidence="1">
    <location>
        <begin position="17"/>
        <end position="26"/>
    </location>
</feature>
<evidence type="ECO:0000256" key="1">
    <source>
        <dbReference type="SAM" id="MobiDB-lite"/>
    </source>
</evidence>
<proteinExistence type="predicted"/>
<evidence type="ECO:0000313" key="3">
    <source>
        <dbReference type="WBParaSite" id="EEL_0000627901-mRNA-1"/>
    </source>
</evidence>
<organism evidence="2 3">
    <name type="scientific">Elaeophora elaphi</name>
    <dbReference type="NCBI Taxonomy" id="1147741"/>
    <lineage>
        <taxon>Eukaryota</taxon>
        <taxon>Metazoa</taxon>
        <taxon>Ecdysozoa</taxon>
        <taxon>Nematoda</taxon>
        <taxon>Chromadorea</taxon>
        <taxon>Rhabditida</taxon>
        <taxon>Spirurina</taxon>
        <taxon>Spiruromorpha</taxon>
        <taxon>Filarioidea</taxon>
        <taxon>Onchocercidae</taxon>
        <taxon>Elaeophora</taxon>
    </lineage>
</organism>
<reference evidence="3" key="1">
    <citation type="submission" date="2017-02" db="UniProtKB">
        <authorList>
            <consortium name="WormBaseParasite"/>
        </authorList>
    </citation>
    <scope>IDENTIFICATION</scope>
</reference>
<sequence>MNQALPNAISPFLQKFDNGEKEEKPISVKPKLRRKTAEQTITTASTTAIAVTSLITQPILLSRISPGSEMDEAKQARIQVRYLGITKNDT</sequence>
<protein>
    <submittedName>
        <fullName evidence="3">Uncharacterized protein</fullName>
    </submittedName>
</protein>
<evidence type="ECO:0000313" key="2">
    <source>
        <dbReference type="Proteomes" id="UP000050640"/>
    </source>
</evidence>
<name>A0A0R3RVW6_9BILA</name>
<dbReference type="AlphaFoldDB" id="A0A0R3RVW6"/>
<dbReference type="WBParaSite" id="EEL_0000627901-mRNA-1">
    <property type="protein sequence ID" value="EEL_0000627901-mRNA-1"/>
    <property type="gene ID" value="EEL_0000627901"/>
</dbReference>
<keyword evidence="2" id="KW-1185">Reference proteome</keyword>
<feature type="region of interest" description="Disordered" evidence="1">
    <location>
        <begin position="1"/>
        <end position="26"/>
    </location>
</feature>